<keyword evidence="4 6" id="KW-0472">Membrane</keyword>
<dbReference type="GO" id="GO:0016020">
    <property type="term" value="C:membrane"/>
    <property type="evidence" value="ECO:0007669"/>
    <property type="project" value="UniProtKB-SubCell"/>
</dbReference>
<comment type="caution">
    <text evidence="7">The sequence shown here is derived from an EMBL/GenBank/DDBJ whole genome shotgun (WGS) entry which is preliminary data.</text>
</comment>
<evidence type="ECO:0000256" key="6">
    <source>
        <dbReference type="SAM" id="Phobius"/>
    </source>
</evidence>
<proteinExistence type="predicted"/>
<gene>
    <name evidence="7" type="ORF">DPMN_160263</name>
</gene>
<keyword evidence="2 6" id="KW-0812">Transmembrane</keyword>
<evidence type="ECO:0000313" key="8">
    <source>
        <dbReference type="Proteomes" id="UP000828390"/>
    </source>
</evidence>
<comment type="subcellular location">
    <subcellularLocation>
        <location evidence="1">Membrane</location>
        <topology evidence="1">Multi-pass membrane protein</topology>
    </subcellularLocation>
</comment>
<evidence type="ECO:0000256" key="2">
    <source>
        <dbReference type="ARBA" id="ARBA00022692"/>
    </source>
</evidence>
<dbReference type="Pfam" id="PF15795">
    <property type="entry name" value="Spec3"/>
    <property type="match status" value="1"/>
</dbReference>
<name>A0A9D4EMG1_DREPO</name>
<dbReference type="EMBL" id="JAIWYP010000008">
    <property type="protein sequence ID" value="KAH3782348.1"/>
    <property type="molecule type" value="Genomic_DNA"/>
</dbReference>
<reference evidence="7" key="2">
    <citation type="submission" date="2020-11" db="EMBL/GenBank/DDBJ databases">
        <authorList>
            <person name="McCartney M.A."/>
            <person name="Auch B."/>
            <person name="Kono T."/>
            <person name="Mallez S."/>
            <person name="Becker A."/>
            <person name="Gohl D.M."/>
            <person name="Silverstein K.A.T."/>
            <person name="Koren S."/>
            <person name="Bechman K.B."/>
            <person name="Herman A."/>
            <person name="Abrahante J.E."/>
            <person name="Garbe J."/>
        </authorList>
    </citation>
    <scope>NUCLEOTIDE SEQUENCE</scope>
    <source>
        <strain evidence="7">Duluth1</strain>
        <tissue evidence="7">Whole animal</tissue>
    </source>
</reference>
<dbReference type="Proteomes" id="UP000828390">
    <property type="component" value="Unassembled WGS sequence"/>
</dbReference>
<organism evidence="7 8">
    <name type="scientific">Dreissena polymorpha</name>
    <name type="common">Zebra mussel</name>
    <name type="synonym">Mytilus polymorpha</name>
    <dbReference type="NCBI Taxonomy" id="45954"/>
    <lineage>
        <taxon>Eukaryota</taxon>
        <taxon>Metazoa</taxon>
        <taxon>Spiralia</taxon>
        <taxon>Lophotrochozoa</taxon>
        <taxon>Mollusca</taxon>
        <taxon>Bivalvia</taxon>
        <taxon>Autobranchia</taxon>
        <taxon>Heteroconchia</taxon>
        <taxon>Euheterodonta</taxon>
        <taxon>Imparidentia</taxon>
        <taxon>Neoheterodontei</taxon>
        <taxon>Myida</taxon>
        <taxon>Dreissenoidea</taxon>
        <taxon>Dreissenidae</taxon>
        <taxon>Dreissena</taxon>
    </lineage>
</organism>
<keyword evidence="8" id="KW-1185">Reference proteome</keyword>
<dbReference type="AlphaFoldDB" id="A0A9D4EMG1"/>
<dbReference type="InterPro" id="IPR026673">
    <property type="entry name" value="SPEC3/Stum"/>
</dbReference>
<protein>
    <recommendedName>
        <fullName evidence="9">Transmembrane protein</fullName>
    </recommendedName>
</protein>
<reference evidence="7" key="1">
    <citation type="journal article" date="2019" name="bioRxiv">
        <title>The Genome of the Zebra Mussel, Dreissena polymorpha: A Resource for Invasive Species Research.</title>
        <authorList>
            <person name="McCartney M.A."/>
            <person name="Auch B."/>
            <person name="Kono T."/>
            <person name="Mallez S."/>
            <person name="Zhang Y."/>
            <person name="Obille A."/>
            <person name="Becker A."/>
            <person name="Abrahante J.E."/>
            <person name="Garbe J."/>
            <person name="Badalamenti J.P."/>
            <person name="Herman A."/>
            <person name="Mangelson H."/>
            <person name="Liachko I."/>
            <person name="Sullivan S."/>
            <person name="Sone E.D."/>
            <person name="Koren S."/>
            <person name="Silverstein K.A.T."/>
            <person name="Beckman K.B."/>
            <person name="Gohl D.M."/>
        </authorList>
    </citation>
    <scope>NUCLEOTIDE SEQUENCE</scope>
    <source>
        <strain evidence="7">Duluth1</strain>
        <tissue evidence="7">Whole animal</tissue>
    </source>
</reference>
<evidence type="ECO:0000256" key="1">
    <source>
        <dbReference type="ARBA" id="ARBA00004141"/>
    </source>
</evidence>
<evidence type="ECO:0000256" key="3">
    <source>
        <dbReference type="ARBA" id="ARBA00022989"/>
    </source>
</evidence>
<feature type="region of interest" description="Disordered" evidence="5">
    <location>
        <begin position="1"/>
        <end position="29"/>
    </location>
</feature>
<evidence type="ECO:0000256" key="5">
    <source>
        <dbReference type="SAM" id="MobiDB-lite"/>
    </source>
</evidence>
<evidence type="ECO:0000313" key="7">
    <source>
        <dbReference type="EMBL" id="KAH3782348.1"/>
    </source>
</evidence>
<evidence type="ECO:0008006" key="9">
    <source>
        <dbReference type="Google" id="ProtNLM"/>
    </source>
</evidence>
<accession>A0A9D4EMG1</accession>
<sequence>MARAIQPGSTADVPSVVTSASDEQEYTEDDGRGVISRVFPPLPMCIAVVCCVLNFLLAGLLGSMLASVCGFCLAPPNDMTRSDKFQVCCEGC</sequence>
<keyword evidence="3 6" id="KW-1133">Transmembrane helix</keyword>
<feature type="transmembrane region" description="Helical" evidence="6">
    <location>
        <begin position="46"/>
        <end position="74"/>
    </location>
</feature>
<evidence type="ECO:0000256" key="4">
    <source>
        <dbReference type="ARBA" id="ARBA00023136"/>
    </source>
</evidence>